<dbReference type="Proteomes" id="UP000238322">
    <property type="component" value="Unassembled WGS sequence"/>
</dbReference>
<keyword evidence="2" id="KW-1133">Transmembrane helix</keyword>
<dbReference type="PANTHER" id="PTHR30093">
    <property type="entry name" value="GENERAL SECRETION PATHWAY PROTEIN G"/>
    <property type="match status" value="1"/>
</dbReference>
<dbReference type="Pfam" id="PF07596">
    <property type="entry name" value="SBP_bac_10"/>
    <property type="match status" value="1"/>
</dbReference>
<name>A0A2S8FKW1_9BACT</name>
<dbReference type="InterPro" id="IPR027558">
    <property type="entry name" value="Pre_pil_HX9DG_C"/>
</dbReference>
<keyword evidence="2" id="KW-0812">Transmembrane</keyword>
<feature type="compositionally biased region" description="Basic and acidic residues" evidence="1">
    <location>
        <begin position="1"/>
        <end position="10"/>
    </location>
</feature>
<sequence length="394" mass="42730">MIAHREELPKRRGGRTLRGDSTGSLDPVSEELIHNSISFICLWEQRRRPYVTHSSYARRGFTLVELLVVIAIIGVLIALLLPAVQQAREAARRIQCNNNLKQIGLAVQTYHDTYRNKIPFNTMGNSGSNPSFFVRLLPFIEQSAAYNLLEFPVNNFVTTNTYNGQSIPNATTLSALRVDGFKCPSSPLPETFTDTNLNLQFQLASYVGISGSYLRGGTAQPSTFPPTTPTGTPNFGTNGGTTYNGMIVASSPSGVSVSSRPIGLESATDGTSNTMVVSECGNYYYDQNRNRQSQNLNSSYGLGLGGAWNSAYYDSNGSVAQNVTTIKFPINYPYNSLDGYASPGDENLPLVSAHPGGVIAMFADGSCQFLTENINYSVLTGLADRQDGTVLGEY</sequence>
<dbReference type="NCBIfam" id="TIGR04294">
    <property type="entry name" value="pre_pil_HX9DG"/>
    <property type="match status" value="1"/>
</dbReference>
<feature type="transmembrane region" description="Helical" evidence="2">
    <location>
        <begin position="63"/>
        <end position="84"/>
    </location>
</feature>
<evidence type="ECO:0000256" key="2">
    <source>
        <dbReference type="SAM" id="Phobius"/>
    </source>
</evidence>
<dbReference type="Pfam" id="PF07963">
    <property type="entry name" value="N_methyl"/>
    <property type="match status" value="1"/>
</dbReference>
<dbReference type="PANTHER" id="PTHR30093:SF2">
    <property type="entry name" value="TYPE II SECRETION SYSTEM PROTEIN H"/>
    <property type="match status" value="1"/>
</dbReference>
<dbReference type="EMBL" id="PUHY01000012">
    <property type="protein sequence ID" value="PQO32819.1"/>
    <property type="molecule type" value="Genomic_DNA"/>
</dbReference>
<dbReference type="AlphaFoldDB" id="A0A2S8FKW1"/>
<dbReference type="SUPFAM" id="SSF54523">
    <property type="entry name" value="Pili subunits"/>
    <property type="match status" value="1"/>
</dbReference>
<keyword evidence="2" id="KW-0472">Membrane</keyword>
<feature type="domain" description="DUF1559" evidence="3">
    <location>
        <begin position="85"/>
        <end position="375"/>
    </location>
</feature>
<protein>
    <submittedName>
        <fullName evidence="4">Prepilin-type cleavage/methylation domain-containing protein</fullName>
    </submittedName>
</protein>
<accession>A0A2S8FKW1</accession>
<dbReference type="InterPro" id="IPR011453">
    <property type="entry name" value="DUF1559"/>
</dbReference>
<comment type="caution">
    <text evidence="4">The sequence shown here is derived from an EMBL/GenBank/DDBJ whole genome shotgun (WGS) entry which is preliminary data.</text>
</comment>
<evidence type="ECO:0000313" key="5">
    <source>
        <dbReference type="Proteomes" id="UP000238322"/>
    </source>
</evidence>
<dbReference type="InterPro" id="IPR012902">
    <property type="entry name" value="N_methyl_site"/>
</dbReference>
<evidence type="ECO:0000256" key="1">
    <source>
        <dbReference type="SAM" id="MobiDB-lite"/>
    </source>
</evidence>
<feature type="region of interest" description="Disordered" evidence="1">
    <location>
        <begin position="1"/>
        <end position="23"/>
    </location>
</feature>
<dbReference type="InterPro" id="IPR045584">
    <property type="entry name" value="Pilin-like"/>
</dbReference>
<organism evidence="4 5">
    <name type="scientific">Blastopirellula marina</name>
    <dbReference type="NCBI Taxonomy" id="124"/>
    <lineage>
        <taxon>Bacteria</taxon>
        <taxon>Pseudomonadati</taxon>
        <taxon>Planctomycetota</taxon>
        <taxon>Planctomycetia</taxon>
        <taxon>Pirellulales</taxon>
        <taxon>Pirellulaceae</taxon>
        <taxon>Blastopirellula</taxon>
    </lineage>
</organism>
<evidence type="ECO:0000259" key="3">
    <source>
        <dbReference type="Pfam" id="PF07596"/>
    </source>
</evidence>
<dbReference type="PROSITE" id="PS00409">
    <property type="entry name" value="PROKAR_NTER_METHYL"/>
    <property type="match status" value="1"/>
</dbReference>
<dbReference type="Gene3D" id="3.30.700.10">
    <property type="entry name" value="Glycoprotein, Type 4 Pilin"/>
    <property type="match status" value="1"/>
</dbReference>
<evidence type="ECO:0000313" key="4">
    <source>
        <dbReference type="EMBL" id="PQO32819.1"/>
    </source>
</evidence>
<dbReference type="NCBIfam" id="TIGR02532">
    <property type="entry name" value="IV_pilin_GFxxxE"/>
    <property type="match status" value="1"/>
</dbReference>
<proteinExistence type="predicted"/>
<gene>
    <name evidence="4" type="ORF">C5Y83_21795</name>
</gene>
<reference evidence="4 5" key="1">
    <citation type="submission" date="2018-02" db="EMBL/GenBank/DDBJ databases">
        <title>Comparative genomes isolates from brazilian mangrove.</title>
        <authorList>
            <person name="Araujo J.E."/>
            <person name="Taketani R.G."/>
            <person name="Silva M.C.P."/>
            <person name="Loureco M.V."/>
            <person name="Andreote F.D."/>
        </authorList>
    </citation>
    <scope>NUCLEOTIDE SEQUENCE [LARGE SCALE GENOMIC DNA]</scope>
    <source>
        <strain evidence="4 5">Hex-1 MGV</strain>
    </source>
</reference>